<dbReference type="Pfam" id="PF08486">
    <property type="entry name" value="SpoIID"/>
    <property type="match status" value="1"/>
</dbReference>
<proteinExistence type="predicted"/>
<keyword evidence="2" id="KW-0472">Membrane</keyword>
<feature type="domain" description="Sporulation stage II protein D amidase enhancer LytB N-terminal" evidence="3">
    <location>
        <begin position="79"/>
        <end position="169"/>
    </location>
</feature>
<reference evidence="4" key="1">
    <citation type="submission" date="2019-08" db="EMBL/GenBank/DDBJ databases">
        <authorList>
            <person name="Kucharzyk K."/>
            <person name="Murdoch R.W."/>
            <person name="Higgins S."/>
            <person name="Loffler F."/>
        </authorList>
    </citation>
    <scope>NUCLEOTIDE SEQUENCE</scope>
</reference>
<keyword evidence="2" id="KW-0812">Transmembrane</keyword>
<evidence type="ECO:0000256" key="2">
    <source>
        <dbReference type="SAM" id="Phobius"/>
    </source>
</evidence>
<evidence type="ECO:0000259" key="3">
    <source>
        <dbReference type="Pfam" id="PF08486"/>
    </source>
</evidence>
<name>A0A644UDM8_9ZZZZ</name>
<feature type="transmembrane region" description="Helical" evidence="2">
    <location>
        <begin position="7"/>
        <end position="27"/>
    </location>
</feature>
<feature type="region of interest" description="Disordered" evidence="1">
    <location>
        <begin position="32"/>
        <end position="62"/>
    </location>
</feature>
<dbReference type="GO" id="GO:0030435">
    <property type="term" value="P:sporulation resulting in formation of a cellular spore"/>
    <property type="evidence" value="ECO:0007669"/>
    <property type="project" value="InterPro"/>
</dbReference>
<dbReference type="InterPro" id="IPR013693">
    <property type="entry name" value="SpoIID/LytB_N"/>
</dbReference>
<sequence length="340" mass="37253">MQRIRNMNIVIIFVVVVAIVTGVYGLLRSPAPKQNPEAPPVPSAPAPNPVPTDPMPGVPKFDTEKYKTEPVVSVYRADKGTIESMLLEKYLEGVIAKEMHPEWPVPALAAQAIASRTLTLSAIEAGTIKKLRGADVSTSKEELQAYAPEKVNDNVREAVRMTRGQILLYDGTLVNAIYSSCNAQVGATKEESFPTEIKGPTPYFQPVADNCLEFAPAEQRNWTVKIPGSEVAAAIGYKGNPQDITILERGPSGRILYIGAGDKKIYGSDFRKRVGYDRLKSTLITEMSYDGRNFVFKGMGWGNGVGLCQWGAYADAQYGKNAIDMITHYYPGTTLTKVWE</sequence>
<protein>
    <recommendedName>
        <fullName evidence="3">Sporulation stage II protein D amidase enhancer LytB N-terminal domain-containing protein</fullName>
    </recommendedName>
</protein>
<feature type="compositionally biased region" description="Pro residues" evidence="1">
    <location>
        <begin position="37"/>
        <end position="57"/>
    </location>
</feature>
<dbReference type="InterPro" id="IPR013486">
    <property type="entry name" value="SpoIID/LytB"/>
</dbReference>
<gene>
    <name evidence="4" type="ORF">SDC9_22946</name>
</gene>
<dbReference type="EMBL" id="VSSQ01000103">
    <property type="protein sequence ID" value="MPL77095.1"/>
    <property type="molecule type" value="Genomic_DNA"/>
</dbReference>
<organism evidence="4">
    <name type="scientific">bioreactor metagenome</name>
    <dbReference type="NCBI Taxonomy" id="1076179"/>
    <lineage>
        <taxon>unclassified sequences</taxon>
        <taxon>metagenomes</taxon>
        <taxon>ecological metagenomes</taxon>
    </lineage>
</organism>
<evidence type="ECO:0000256" key="1">
    <source>
        <dbReference type="SAM" id="MobiDB-lite"/>
    </source>
</evidence>
<dbReference type="AlphaFoldDB" id="A0A644UDM8"/>
<accession>A0A644UDM8</accession>
<dbReference type="NCBIfam" id="TIGR02669">
    <property type="entry name" value="SpoIID_LytB"/>
    <property type="match status" value="1"/>
</dbReference>
<keyword evidence="2" id="KW-1133">Transmembrane helix</keyword>
<evidence type="ECO:0000313" key="4">
    <source>
        <dbReference type="EMBL" id="MPL77095.1"/>
    </source>
</evidence>
<comment type="caution">
    <text evidence="4">The sequence shown here is derived from an EMBL/GenBank/DDBJ whole genome shotgun (WGS) entry which is preliminary data.</text>
</comment>